<keyword evidence="3" id="KW-1133">Transmembrane helix</keyword>
<feature type="transmembrane region" description="Helical" evidence="3">
    <location>
        <begin position="1449"/>
        <end position="1464"/>
    </location>
</feature>
<accession>A0AAE4CVC5</accession>
<feature type="transmembrane region" description="Helical" evidence="3">
    <location>
        <begin position="955"/>
        <end position="975"/>
    </location>
</feature>
<feature type="transmembrane region" description="Helical" evidence="3">
    <location>
        <begin position="1087"/>
        <end position="1107"/>
    </location>
</feature>
<feature type="transmembrane region" description="Helical" evidence="3">
    <location>
        <begin position="904"/>
        <end position="922"/>
    </location>
</feature>
<feature type="transmembrane region" description="Helical" evidence="3">
    <location>
        <begin position="1113"/>
        <end position="1130"/>
    </location>
</feature>
<dbReference type="InterPro" id="IPR058062">
    <property type="entry name" value="SCO7613_C"/>
</dbReference>
<feature type="transmembrane region" description="Helical" evidence="3">
    <location>
        <begin position="717"/>
        <end position="740"/>
    </location>
</feature>
<feature type="compositionally biased region" description="Low complexity" evidence="2">
    <location>
        <begin position="97"/>
        <end position="109"/>
    </location>
</feature>
<feature type="transmembrane region" description="Helical" evidence="3">
    <location>
        <begin position="981"/>
        <end position="999"/>
    </location>
</feature>
<feature type="transmembrane region" description="Helical" evidence="3">
    <location>
        <begin position="450"/>
        <end position="469"/>
    </location>
</feature>
<protein>
    <submittedName>
        <fullName evidence="4">Uncharacterized Zn finger protein (UPF0148 family)</fullName>
    </submittedName>
</protein>
<comment type="caution">
    <text evidence="4">The sequence shown here is derived from an EMBL/GenBank/DDBJ whole genome shotgun (WGS) entry which is preliminary data.</text>
</comment>
<feature type="transmembrane region" description="Helical" evidence="3">
    <location>
        <begin position="1256"/>
        <end position="1276"/>
    </location>
</feature>
<feature type="coiled-coil region" evidence="1">
    <location>
        <begin position="25"/>
        <end position="59"/>
    </location>
</feature>
<feature type="transmembrane region" description="Helical" evidence="3">
    <location>
        <begin position="481"/>
        <end position="500"/>
    </location>
</feature>
<feature type="transmembrane region" description="Helical" evidence="3">
    <location>
        <begin position="1177"/>
        <end position="1201"/>
    </location>
</feature>
<feature type="transmembrane region" description="Helical" evidence="3">
    <location>
        <begin position="1601"/>
        <end position="1618"/>
    </location>
</feature>
<feature type="transmembrane region" description="Helical" evidence="3">
    <location>
        <begin position="837"/>
        <end position="861"/>
    </location>
</feature>
<dbReference type="Proteomes" id="UP001183629">
    <property type="component" value="Unassembled WGS sequence"/>
</dbReference>
<feature type="compositionally biased region" description="Basic and acidic residues" evidence="2">
    <location>
        <begin position="76"/>
        <end position="85"/>
    </location>
</feature>
<feature type="transmembrane region" description="Helical" evidence="3">
    <location>
        <begin position="928"/>
        <end position="948"/>
    </location>
</feature>
<name>A0AAE4CVC5_9ACTN</name>
<feature type="transmembrane region" description="Helical" evidence="3">
    <location>
        <begin position="530"/>
        <end position="548"/>
    </location>
</feature>
<feature type="region of interest" description="Disordered" evidence="2">
    <location>
        <begin position="325"/>
        <end position="354"/>
    </location>
</feature>
<reference evidence="4 5" key="1">
    <citation type="submission" date="2023-07" db="EMBL/GenBank/DDBJ databases">
        <title>Sequencing the genomes of 1000 actinobacteria strains.</title>
        <authorList>
            <person name="Klenk H.-P."/>
        </authorList>
    </citation>
    <scope>NUCLEOTIDE SEQUENCE [LARGE SCALE GENOMIC DNA]</scope>
    <source>
        <strain evidence="4 5">DSM 44711</strain>
    </source>
</reference>
<feature type="transmembrane region" description="Helical" evidence="3">
    <location>
        <begin position="1342"/>
        <end position="1359"/>
    </location>
</feature>
<keyword evidence="3" id="KW-0812">Transmembrane</keyword>
<feature type="transmembrane region" description="Helical" evidence="3">
    <location>
        <begin position="367"/>
        <end position="390"/>
    </location>
</feature>
<feature type="transmembrane region" description="Helical" evidence="3">
    <location>
        <begin position="603"/>
        <end position="622"/>
    </location>
</feature>
<dbReference type="EMBL" id="JAVDYC010000001">
    <property type="protein sequence ID" value="MDR7322679.1"/>
    <property type="molecule type" value="Genomic_DNA"/>
</dbReference>
<feature type="transmembrane region" description="Helical" evidence="3">
    <location>
        <begin position="746"/>
        <end position="763"/>
    </location>
</feature>
<organism evidence="4 5">
    <name type="scientific">Catenuloplanes niger</name>
    <dbReference type="NCBI Taxonomy" id="587534"/>
    <lineage>
        <taxon>Bacteria</taxon>
        <taxon>Bacillati</taxon>
        <taxon>Actinomycetota</taxon>
        <taxon>Actinomycetes</taxon>
        <taxon>Micromonosporales</taxon>
        <taxon>Micromonosporaceae</taxon>
        <taxon>Catenuloplanes</taxon>
    </lineage>
</organism>
<feature type="transmembrane region" description="Helical" evidence="3">
    <location>
        <begin position="775"/>
        <end position="795"/>
    </location>
</feature>
<feature type="transmembrane region" description="Helical" evidence="3">
    <location>
        <begin position="1529"/>
        <end position="1547"/>
    </location>
</feature>
<feature type="region of interest" description="Disordered" evidence="2">
    <location>
        <begin position="73"/>
        <end position="141"/>
    </location>
</feature>
<dbReference type="RefSeq" id="WP_310413438.1">
    <property type="nucleotide sequence ID" value="NZ_JAVDYC010000001.1"/>
</dbReference>
<keyword evidence="3" id="KW-0472">Membrane</keyword>
<feature type="transmembrane region" description="Helical" evidence="3">
    <location>
        <begin position="264"/>
        <end position="283"/>
    </location>
</feature>
<feature type="transmembrane region" description="Helical" evidence="3">
    <location>
        <begin position="555"/>
        <end position="573"/>
    </location>
</feature>
<feature type="transmembrane region" description="Helical" evidence="3">
    <location>
        <begin position="208"/>
        <end position="226"/>
    </location>
</feature>
<feature type="transmembrane region" description="Helical" evidence="3">
    <location>
        <begin position="424"/>
        <end position="444"/>
    </location>
</feature>
<feature type="transmembrane region" description="Helical" evidence="3">
    <location>
        <begin position="1476"/>
        <end position="1495"/>
    </location>
</feature>
<proteinExistence type="predicted"/>
<keyword evidence="1" id="KW-0175">Coiled coil</keyword>
<feature type="transmembrane region" description="Helical" evidence="3">
    <location>
        <begin position="396"/>
        <end position="417"/>
    </location>
</feature>
<feature type="transmembrane region" description="Helical" evidence="3">
    <location>
        <begin position="1282"/>
        <end position="1305"/>
    </location>
</feature>
<feature type="transmembrane region" description="Helical" evidence="3">
    <location>
        <begin position="1424"/>
        <end position="1443"/>
    </location>
</feature>
<evidence type="ECO:0000313" key="5">
    <source>
        <dbReference type="Proteomes" id="UP001183629"/>
    </source>
</evidence>
<keyword evidence="5" id="KW-1185">Reference proteome</keyword>
<feature type="compositionally biased region" description="Basic residues" evidence="2">
    <location>
        <begin position="86"/>
        <end position="96"/>
    </location>
</feature>
<feature type="transmembrane region" description="Helical" evidence="3">
    <location>
        <begin position="289"/>
        <end position="309"/>
    </location>
</feature>
<feature type="transmembrane region" description="Helical" evidence="3">
    <location>
        <begin position="881"/>
        <end position="899"/>
    </location>
</feature>
<feature type="transmembrane region" description="Helical" evidence="3">
    <location>
        <begin position="1061"/>
        <end position="1080"/>
    </location>
</feature>
<feature type="transmembrane region" description="Helical" evidence="3">
    <location>
        <begin position="661"/>
        <end position="684"/>
    </location>
</feature>
<feature type="transmembrane region" description="Helical" evidence="3">
    <location>
        <begin position="149"/>
        <end position="170"/>
    </location>
</feature>
<evidence type="ECO:0000256" key="3">
    <source>
        <dbReference type="SAM" id="Phobius"/>
    </source>
</evidence>
<evidence type="ECO:0000256" key="2">
    <source>
        <dbReference type="SAM" id="MobiDB-lite"/>
    </source>
</evidence>
<gene>
    <name evidence="4" type="ORF">J2S44_002929</name>
</gene>
<feature type="transmembrane region" description="Helical" evidence="3">
    <location>
        <begin position="1031"/>
        <end position="1055"/>
    </location>
</feature>
<evidence type="ECO:0000313" key="4">
    <source>
        <dbReference type="EMBL" id="MDR7322679.1"/>
    </source>
</evidence>
<feature type="transmembrane region" description="Helical" evidence="3">
    <location>
        <begin position="1317"/>
        <end position="1336"/>
    </location>
</feature>
<feature type="transmembrane region" description="Helical" evidence="3">
    <location>
        <begin position="176"/>
        <end position="196"/>
    </location>
</feature>
<sequence length="1635" mass="166947">MATYPCASCGRQINPAVRCPYCGHINTFQEEISRIDAAMAELKQRDMKLAKERAQLAADLNTAMFQRDTLRAANTVREKAQEKARTQTRRTRRRAARPAASPRAGAPTAVMDEPPLPPPPGSRPRVAPLDDDAPRPEHAETSSRSVQNLILGLAWLVLGTAAVVFVAVAIGNVDSVARVVVLLIAALAMLALAPVVERRGLSSTAETISAIGILLVPLFGYAIHEVQAFGGSDVPDGLFLGLTFAVTAAVAAFYAGMTSLATPRYAMILALQPVLPLLLSQAAGNSATGWALIFTLVAVLDLALTRVLLRYGTLAPAWPRGRTVTVPAPRRSGERPEGADEEPDAVLHAEPPRRATAPPSGRYLTELIWALFGVAVVVALLFATVAVLRAGTPSAAYRSALVLLLAAGAGLAGATLLRRPGLRDLAAGAMTLAVIGAIARIAAVAVPGRALVAIAAAVALTGVGVRMLPAHLRRGPQLASAVALTVLTLVVAIAAIPAAIAPVRAALPPWGTDLTAYSAELARFANYPDWQLALSALFITIAAALALPSEVRYESAVAGVAVTALTVPASLALPWSEAPWPLVAGAIGIGLAGLAARTRNGAYAHVIAAAVVGIAGAGAAVSRPWLTAAVLTALAGAGVMIAVGSQLIPRERLFAWVIGDWARGGAAFAFPGAVASAVAAVSATDAPSDTLPILAASFLAVSITLGYAAINQVAQRAISLPVTVGAGLGALAVAAASFGAQHTSPADVLVGALLLVAAVLLFLTPQIDSGRRSDMVLDGADVAAAAATVAVIGALARVGAIAFPASQLAVAALMVLIVAAGAWLLPADWRRGPTAGVTVAGAVVAAIAGYLAIGAGLRALAVSGSLWDADLSSWTTSPSTGGAEVPIALLMLAGAAALALNRPLAYNAAAGCVALATVAAPAALGWPWWSPIVVGGLVALVYGVASVLTTVPSAGYARFAAAVVVSLHAAAVSVVRPWTTAAALAMIAAIGVLVAVLAGEQGPLARRVRTARATAGDLEAGRIELPRHLSLIGGAGAGGALLAAPGVFAAIAAHLGRNVDVVLLSALAGSALGLAVLATIARDIPQYLPYTSIGITGGATLTALASLPTDHPAALYAAAAALLGVLAELLRGGTNPPARVVTTAQRWSPSASGRFQDIFSRAMTVSRRWTVSPAMGALYAGAIPAIIAVVLILPYLVAALVTPYQQLQLIWGGPVDALLDPLPDRPLDGTSVLAALLLTGVATLAALGFSGNRPLLSVPVILPGLAATILITPIALDYNWPTATTAALAVFTISMLGLALTPTLYTAAARPLRASRILVFVIGMLAGGAGLAGALATRPLTLFTLGAAVGVGLVAALGGRIEISRILGWLFAAIMAQLFVVTLVLTAGRDRYWAAFGVLAVGAGLLIASAMLPRLRDPVAVREAYAVEWAGYAAAVLALALAFDSAPHVAALLAAWGAVLGLASSRPRAESERRMLFWISVGLEVGAWLLLMVVADVALPEAYTLPFAALALLIGWLESRRREDLSSWYAYGPALIAAFLPTLVLVISRETTGVRQVGLLLGALLCLVVGSRYQQQAPLIIGAVVTTIATLHFVITLVSAWLVLLPVGLLLLVLGATNENRRRALAFRGNIGRMR</sequence>
<evidence type="ECO:0000256" key="1">
    <source>
        <dbReference type="SAM" id="Coils"/>
    </source>
</evidence>
<feature type="transmembrane region" description="Helical" evidence="3">
    <location>
        <begin position="801"/>
        <end position="825"/>
    </location>
</feature>
<feature type="transmembrane region" description="Helical" evidence="3">
    <location>
        <begin position="238"/>
        <end position="257"/>
    </location>
</feature>
<feature type="compositionally biased region" description="Basic and acidic residues" evidence="2">
    <location>
        <begin position="132"/>
        <end position="141"/>
    </location>
</feature>
<feature type="transmembrane region" description="Helical" evidence="3">
    <location>
        <begin position="1392"/>
        <end position="1412"/>
    </location>
</feature>
<feature type="transmembrane region" description="Helical" evidence="3">
    <location>
        <begin position="1229"/>
        <end position="1249"/>
    </location>
</feature>
<feature type="transmembrane region" description="Helical" evidence="3">
    <location>
        <begin position="1553"/>
        <end position="1570"/>
    </location>
</feature>
<feature type="transmembrane region" description="Helical" evidence="3">
    <location>
        <begin position="1366"/>
        <end position="1386"/>
    </location>
</feature>
<feature type="transmembrane region" description="Helical" evidence="3">
    <location>
        <begin position="690"/>
        <end position="710"/>
    </location>
</feature>
<feature type="transmembrane region" description="Helical" evidence="3">
    <location>
        <begin position="579"/>
        <end position="596"/>
    </location>
</feature>
<dbReference type="NCBIfam" id="NF047321">
    <property type="entry name" value="SCO7613_CTERM"/>
    <property type="match status" value="1"/>
</dbReference>
<feature type="transmembrane region" description="Helical" evidence="3">
    <location>
        <begin position="628"/>
        <end position="649"/>
    </location>
</feature>